<name>A0A9X2X3Y1_9GAMM</name>
<feature type="region of interest" description="Disordered" evidence="1">
    <location>
        <begin position="97"/>
        <end position="154"/>
    </location>
</feature>
<dbReference type="RefSeq" id="WP_261536043.1">
    <property type="nucleotide sequence ID" value="NZ_JAHXDE010000004.1"/>
</dbReference>
<keyword evidence="4" id="KW-1185">Reference proteome</keyword>
<reference evidence="3" key="1">
    <citation type="submission" date="2021-07" db="EMBL/GenBank/DDBJ databases">
        <authorList>
            <person name="Luelf R.H."/>
        </authorList>
    </citation>
    <scope>NUCLEOTIDE SEQUENCE</scope>
    <source>
        <strain evidence="3">TMW 2.2304</strain>
    </source>
</reference>
<feature type="transmembrane region" description="Helical" evidence="2">
    <location>
        <begin position="12"/>
        <end position="30"/>
    </location>
</feature>
<keyword evidence="2" id="KW-0472">Membrane</keyword>
<evidence type="ECO:0000256" key="2">
    <source>
        <dbReference type="SAM" id="Phobius"/>
    </source>
</evidence>
<evidence type="ECO:0000256" key="1">
    <source>
        <dbReference type="SAM" id="MobiDB-lite"/>
    </source>
</evidence>
<evidence type="ECO:0000313" key="4">
    <source>
        <dbReference type="Proteomes" id="UP001145353"/>
    </source>
</evidence>
<accession>A0A9X2X3Y1</accession>
<keyword evidence="2" id="KW-0812">Transmembrane</keyword>
<evidence type="ECO:0000313" key="3">
    <source>
        <dbReference type="EMBL" id="MCT8506153.1"/>
    </source>
</evidence>
<comment type="caution">
    <text evidence="3">The sequence shown here is derived from an EMBL/GenBank/DDBJ whole genome shotgun (WGS) entry which is preliminary data.</text>
</comment>
<evidence type="ECO:0008006" key="5">
    <source>
        <dbReference type="Google" id="ProtNLM"/>
    </source>
</evidence>
<gene>
    <name evidence="3" type="ORF">KZO87_12285</name>
</gene>
<sequence length="154" mass="16924">MIARLLRMLPVWAWLLGAAGVGGLLGWWRLEAVIAERDLAEEQAEQAKQNVEQMQQALDWQRAQATALSVALAARSDALEQIRQDMTRQRQALDQLEANDADTRDWAGQPVPSAVAGWVRKLGASGRDGDDDADNTRTPDAPTPGAEPKHHEQP</sequence>
<organism evidence="3 4">
    <name type="scientific">Chromohalobacter moromii</name>
    <dbReference type="NCBI Taxonomy" id="2860329"/>
    <lineage>
        <taxon>Bacteria</taxon>
        <taxon>Pseudomonadati</taxon>
        <taxon>Pseudomonadota</taxon>
        <taxon>Gammaproteobacteria</taxon>
        <taxon>Oceanospirillales</taxon>
        <taxon>Halomonadaceae</taxon>
        <taxon>Chromohalobacter</taxon>
    </lineage>
</organism>
<keyword evidence="2" id="KW-1133">Transmembrane helix</keyword>
<dbReference type="EMBL" id="JAHXDE010000004">
    <property type="protein sequence ID" value="MCT8506153.1"/>
    <property type="molecule type" value="Genomic_DNA"/>
</dbReference>
<dbReference type="AlphaFoldDB" id="A0A9X2X3Y1"/>
<proteinExistence type="predicted"/>
<protein>
    <recommendedName>
        <fullName evidence="5">Phage lysis regulatory protein, LysB family</fullName>
    </recommendedName>
</protein>
<dbReference type="Proteomes" id="UP001145353">
    <property type="component" value="Unassembled WGS sequence"/>
</dbReference>
<reference evidence="3" key="2">
    <citation type="journal article" date="2022" name="Syst. Appl. Microbiol.">
        <title>Chromohalobacter moromii sp. nov., a moderately halophilic bacterium isolated from lupine-based moromi fermentation.</title>
        <authorList>
            <person name="Lulf R.H."/>
            <person name="Hilgarth M."/>
            <person name="Ehrmann M.A."/>
        </authorList>
    </citation>
    <scope>NUCLEOTIDE SEQUENCE</scope>
    <source>
        <strain evidence="3">TMW 2.2304</strain>
    </source>
</reference>